<accession>A0ABW0RJS6</accession>
<dbReference type="Proteomes" id="UP001596055">
    <property type="component" value="Unassembled WGS sequence"/>
</dbReference>
<dbReference type="RefSeq" id="WP_008938165.1">
    <property type="nucleotide sequence ID" value="NZ_JAKZAJ010000003.1"/>
</dbReference>
<dbReference type="EMBL" id="JBHSNL010000001">
    <property type="protein sequence ID" value="MFC5543660.1"/>
    <property type="molecule type" value="Genomic_DNA"/>
</dbReference>
<keyword evidence="1" id="KW-1133">Transmembrane helix</keyword>
<sequence>MYMDSVVIAGIVTVLLMLGFFIGVGIFVMRDEKRHGHAGLHHHDKSGGNSGKH</sequence>
<reference evidence="3" key="1">
    <citation type="journal article" date="2019" name="Int. J. Syst. Evol. Microbiol.">
        <title>The Global Catalogue of Microorganisms (GCM) 10K type strain sequencing project: providing services to taxonomists for standard genome sequencing and annotation.</title>
        <authorList>
            <consortium name="The Broad Institute Genomics Platform"/>
            <consortium name="The Broad Institute Genome Sequencing Center for Infectious Disease"/>
            <person name="Wu L."/>
            <person name="Ma J."/>
        </authorList>
    </citation>
    <scope>NUCLEOTIDE SEQUENCE [LARGE SCALE GENOMIC DNA]</scope>
    <source>
        <strain evidence="3">CGMCC 4.1799</strain>
    </source>
</reference>
<gene>
    <name evidence="2" type="primary">ccoM</name>
    <name evidence="2" type="ORF">ACFPQA_01200</name>
</gene>
<evidence type="ECO:0000313" key="3">
    <source>
        <dbReference type="Proteomes" id="UP001596055"/>
    </source>
</evidence>
<keyword evidence="3" id="KW-1185">Reference proteome</keyword>
<name>A0ABW0RJS6_9GAMM</name>
<protein>
    <submittedName>
        <fullName evidence="2">Cytochrome c oxidase subunit CcoM</fullName>
    </submittedName>
</protein>
<proteinExistence type="predicted"/>
<evidence type="ECO:0000313" key="2">
    <source>
        <dbReference type="EMBL" id="MFC5543660.1"/>
    </source>
</evidence>
<evidence type="ECO:0000256" key="1">
    <source>
        <dbReference type="SAM" id="Phobius"/>
    </source>
</evidence>
<keyword evidence="1" id="KW-0472">Membrane</keyword>
<keyword evidence="1" id="KW-0812">Transmembrane</keyword>
<dbReference type="NCBIfam" id="NF041600">
    <property type="entry name" value="cyt_ox_CcoM"/>
    <property type="match status" value="1"/>
</dbReference>
<dbReference type="InterPro" id="IPR048085">
    <property type="entry name" value="Cyt_ox_CcoM-like"/>
</dbReference>
<organism evidence="2 3">
    <name type="scientific">Marinobacter koreensis</name>
    <dbReference type="NCBI Taxonomy" id="335974"/>
    <lineage>
        <taxon>Bacteria</taxon>
        <taxon>Pseudomonadati</taxon>
        <taxon>Pseudomonadota</taxon>
        <taxon>Gammaproteobacteria</taxon>
        <taxon>Pseudomonadales</taxon>
        <taxon>Marinobacteraceae</taxon>
        <taxon>Marinobacter</taxon>
    </lineage>
</organism>
<feature type="transmembrane region" description="Helical" evidence="1">
    <location>
        <begin position="6"/>
        <end position="28"/>
    </location>
</feature>
<comment type="caution">
    <text evidence="2">The sequence shown here is derived from an EMBL/GenBank/DDBJ whole genome shotgun (WGS) entry which is preliminary data.</text>
</comment>